<accession>A0A330LQT5</accession>
<dbReference type="InterPro" id="IPR003959">
    <property type="entry name" value="ATPase_AAA_core"/>
</dbReference>
<protein>
    <recommendedName>
        <fullName evidence="1">AAA+ ATPase domain-containing protein</fullName>
    </recommendedName>
</protein>
<evidence type="ECO:0000313" key="3">
    <source>
        <dbReference type="Proteomes" id="UP000250163"/>
    </source>
</evidence>
<dbReference type="Gene3D" id="3.40.50.300">
    <property type="entry name" value="P-loop containing nucleotide triphosphate hydrolases"/>
    <property type="match status" value="1"/>
</dbReference>
<dbReference type="GO" id="GO:0005524">
    <property type="term" value="F:ATP binding"/>
    <property type="evidence" value="ECO:0007669"/>
    <property type="project" value="InterPro"/>
</dbReference>
<name>A0A330LQT5_9GAMM</name>
<dbReference type="PANTHER" id="PTHR43581">
    <property type="entry name" value="ATP/GTP PHOSPHATASE"/>
    <property type="match status" value="1"/>
</dbReference>
<dbReference type="RefSeq" id="WP_112714385.1">
    <property type="nucleotide sequence ID" value="NZ_LS483250.1"/>
</dbReference>
<dbReference type="OrthoDB" id="9815944at2"/>
<dbReference type="InterPro" id="IPR051396">
    <property type="entry name" value="Bact_Antivir_Def_Nuclease"/>
</dbReference>
<dbReference type="InterPro" id="IPR003593">
    <property type="entry name" value="AAA+_ATPase"/>
</dbReference>
<dbReference type="InterPro" id="IPR027417">
    <property type="entry name" value="P-loop_NTPase"/>
</dbReference>
<feature type="domain" description="AAA+ ATPase" evidence="1">
    <location>
        <begin position="21"/>
        <end position="309"/>
    </location>
</feature>
<organism evidence="2 3">
    <name type="scientific">Moritella yayanosii</name>
    <dbReference type="NCBI Taxonomy" id="69539"/>
    <lineage>
        <taxon>Bacteria</taxon>
        <taxon>Pseudomonadati</taxon>
        <taxon>Pseudomonadota</taxon>
        <taxon>Gammaproteobacteria</taxon>
        <taxon>Alteromonadales</taxon>
        <taxon>Moritellaceae</taxon>
        <taxon>Moritella</taxon>
    </lineage>
</organism>
<evidence type="ECO:0000259" key="1">
    <source>
        <dbReference type="SMART" id="SM00382"/>
    </source>
</evidence>
<sequence length="353" mass="39624">MISNITLENFTLFHKVDIDFCPKINIIIGENGTGKTQLLKVAYAVASTRQQLATSSTDSDVIKLKMTERLTKLFMPLDDKLGKLHRNGAESNAKVTTTFFNDNKLEFSFHNNSQNLVLSGDGNLSNSQAAPVYIPTKEVLSFMKGFSSLYQRFELSFDQTYQDICLSLDLPEIRADQLQAKAKWAIEEINKVVGGQFIFYGGGKVTFKSDNNEYSANVVAEGFRKVGMLARLLETGAIQPGITGTLFWDEPESNLNPKLMRMLVEILLELSRQGLQIVIATHDYVFLKWFDLLASESKGDQVKYHSLYRDESSGKIEVNTTDEYLDLQPNPIDEAFENLVDQEIVKDMGGLGK</sequence>
<dbReference type="GO" id="GO:0016887">
    <property type="term" value="F:ATP hydrolysis activity"/>
    <property type="evidence" value="ECO:0007669"/>
    <property type="project" value="InterPro"/>
</dbReference>
<reference evidence="3" key="1">
    <citation type="submission" date="2018-05" db="EMBL/GenBank/DDBJ databases">
        <authorList>
            <person name="Cea G.-C."/>
            <person name="William W."/>
        </authorList>
    </citation>
    <scope>NUCLEOTIDE SEQUENCE [LARGE SCALE GENOMIC DNA]</scope>
    <source>
        <strain evidence="3">DB21MT 5</strain>
    </source>
</reference>
<dbReference type="Pfam" id="PF13175">
    <property type="entry name" value="AAA_15"/>
    <property type="match status" value="1"/>
</dbReference>
<dbReference type="PANTHER" id="PTHR43581:SF2">
    <property type="entry name" value="EXCINUCLEASE ATPASE SUBUNIT"/>
    <property type="match status" value="1"/>
</dbReference>
<dbReference type="KEGG" id="mya:MORIYA_1843"/>
<dbReference type="SMART" id="SM00382">
    <property type="entry name" value="AAA"/>
    <property type="match status" value="1"/>
</dbReference>
<dbReference type="SUPFAM" id="SSF52540">
    <property type="entry name" value="P-loop containing nucleoside triphosphate hydrolases"/>
    <property type="match status" value="1"/>
</dbReference>
<dbReference type="CDD" id="cd00267">
    <property type="entry name" value="ABC_ATPase"/>
    <property type="match status" value="1"/>
</dbReference>
<proteinExistence type="predicted"/>
<dbReference type="EMBL" id="LS483250">
    <property type="protein sequence ID" value="SQD78321.1"/>
    <property type="molecule type" value="Genomic_DNA"/>
</dbReference>
<keyword evidence="3" id="KW-1185">Reference proteome</keyword>
<dbReference type="InterPro" id="IPR041685">
    <property type="entry name" value="AAA_GajA/Old/RecF-like"/>
</dbReference>
<evidence type="ECO:0000313" key="2">
    <source>
        <dbReference type="EMBL" id="SQD78321.1"/>
    </source>
</evidence>
<dbReference type="Pfam" id="PF13304">
    <property type="entry name" value="AAA_21"/>
    <property type="match status" value="1"/>
</dbReference>
<gene>
    <name evidence="2" type="ORF">MORIYA_1843</name>
</gene>
<dbReference type="AlphaFoldDB" id="A0A330LQT5"/>
<dbReference type="Proteomes" id="UP000250163">
    <property type="component" value="Chromosome MORIYA"/>
</dbReference>